<dbReference type="InterPro" id="IPR037024">
    <property type="entry name" value="NiFe_Hase_small_N_sf"/>
</dbReference>
<evidence type="ECO:0000313" key="4">
    <source>
        <dbReference type="EMBL" id="KDA53888.1"/>
    </source>
</evidence>
<proteinExistence type="predicted"/>
<dbReference type="EMBL" id="JMFG01000016">
    <property type="protein sequence ID" value="KDA53888.1"/>
    <property type="molecule type" value="Genomic_DNA"/>
</dbReference>
<dbReference type="STRING" id="1312852.EG19_02630"/>
<evidence type="ECO:0000313" key="5">
    <source>
        <dbReference type="Proteomes" id="UP000027284"/>
    </source>
</evidence>
<keyword evidence="3" id="KW-0830">Ubiquinone</keyword>
<dbReference type="InterPro" id="IPR051349">
    <property type="entry name" value="Hydrogenase_assoc-protein"/>
</dbReference>
<evidence type="ECO:0000259" key="2">
    <source>
        <dbReference type="Pfam" id="PF01058"/>
    </source>
</evidence>
<dbReference type="Gene3D" id="3.40.50.700">
    <property type="entry name" value="NADH:ubiquinone oxidoreductase-like, 20kDa subunit"/>
    <property type="match status" value="1"/>
</dbReference>
<evidence type="ECO:0000256" key="1">
    <source>
        <dbReference type="ARBA" id="ARBA00023002"/>
    </source>
</evidence>
<keyword evidence="5" id="KW-1185">Reference proteome</keyword>
<dbReference type="InterPro" id="IPR006137">
    <property type="entry name" value="NADH_UbQ_OxRdtase-like_20kDa"/>
</dbReference>
<dbReference type="RefSeq" id="WP_038048870.1">
    <property type="nucleotide sequence ID" value="NZ_JMFG01000016.1"/>
</dbReference>
<gene>
    <name evidence="4" type="ORF">EG19_02630</name>
    <name evidence="3" type="ORF">ENP06_05820</name>
</gene>
<dbReference type="GO" id="GO:0016491">
    <property type="term" value="F:oxidoreductase activity"/>
    <property type="evidence" value="ECO:0007669"/>
    <property type="project" value="UniProtKB-KW"/>
</dbReference>
<dbReference type="AlphaFoldDB" id="A0A062XSW9"/>
<feature type="domain" description="NADH:ubiquinone oxidoreductase-like 20kDa subunit" evidence="2">
    <location>
        <begin position="17"/>
        <end position="154"/>
    </location>
</feature>
<dbReference type="PANTHER" id="PTHR42845">
    <property type="entry name" value="COENZYME F420-REDUCING HYDROGENASE, GAMMA SUBUNIT"/>
    <property type="match status" value="1"/>
</dbReference>
<organism evidence="4 5">
    <name type="scientific">Thermoanaerobaculum aquaticum</name>
    <dbReference type="NCBI Taxonomy" id="1312852"/>
    <lineage>
        <taxon>Bacteria</taxon>
        <taxon>Pseudomonadati</taxon>
        <taxon>Acidobacteriota</taxon>
        <taxon>Thermoanaerobaculia</taxon>
        <taxon>Thermoanaerobaculales</taxon>
        <taxon>Thermoanaerobaculaceae</taxon>
        <taxon>Thermoanaerobaculum</taxon>
    </lineage>
</organism>
<dbReference type="Proteomes" id="UP000027284">
    <property type="component" value="Unassembled WGS sequence"/>
</dbReference>
<dbReference type="OrthoDB" id="9766729at2"/>
<protein>
    <submittedName>
        <fullName evidence="3">NADH:ubiquinone oxidoreductase</fullName>
    </submittedName>
</protein>
<dbReference type="Pfam" id="PF01058">
    <property type="entry name" value="Oxidored_q6"/>
    <property type="match status" value="1"/>
</dbReference>
<comment type="caution">
    <text evidence="4">The sequence shown here is derived from an EMBL/GenBank/DDBJ whole genome shotgun (WGS) entry which is preliminary data.</text>
</comment>
<dbReference type="SUPFAM" id="SSF56770">
    <property type="entry name" value="HydA/Nqo6-like"/>
    <property type="match status" value="1"/>
</dbReference>
<sequence length="263" mass="29132">MENGKKPKVGIFGLTGCAGDQLQILNCEDELLWLAENLEIVDWVMAKADNDHLCRLDLAFVEGVVATQRDLEDLKAIRARAKRLVGIGTCAVWGGLPAMQNALSREVLQREVYGADPSFLDSVEALPPSAFVPFDLLIPGCPIEKHEFIQAVRSLLVGALPELPKVPVCWECKTKENLCRVIYFREVCCGAMTRGGCGARCPSHGVACAGCRGPVEEPNYDSNITMFADRGISWMDIAQRLKNFSTPLWIKQGLEKEVQRERR</sequence>
<dbReference type="GO" id="GO:0051536">
    <property type="term" value="F:iron-sulfur cluster binding"/>
    <property type="evidence" value="ECO:0007669"/>
    <property type="project" value="InterPro"/>
</dbReference>
<reference evidence="4 5" key="1">
    <citation type="submission" date="2014-04" db="EMBL/GenBank/DDBJ databases">
        <title>The Genome Sequence of Thermoanaerobaculum aquaticum MP-01, The First Cultivated Group 23 Acidobacterium.</title>
        <authorList>
            <person name="Stamps B.W."/>
            <person name="Losey N.A."/>
            <person name="Lawson P.A."/>
            <person name="Stevenson B.S."/>
        </authorList>
    </citation>
    <scope>NUCLEOTIDE SEQUENCE [LARGE SCALE GENOMIC DNA]</scope>
    <source>
        <strain evidence="4 5">MP-01</strain>
    </source>
</reference>
<reference evidence="3" key="2">
    <citation type="journal article" date="2020" name="mSystems">
        <title>Genome- and Community-Level Interaction Insights into Carbon Utilization and Element Cycling Functions of Hydrothermarchaeota in Hydrothermal Sediment.</title>
        <authorList>
            <person name="Zhou Z."/>
            <person name="Liu Y."/>
            <person name="Xu W."/>
            <person name="Pan J."/>
            <person name="Luo Z.H."/>
            <person name="Li M."/>
        </authorList>
    </citation>
    <scope>NUCLEOTIDE SEQUENCE [LARGE SCALE GENOMIC DNA]</scope>
    <source>
        <strain evidence="3">SpSt-186</strain>
    </source>
</reference>
<name>A0A062XSW9_9BACT</name>
<dbReference type="EMBL" id="DSHW01000439">
    <property type="protein sequence ID" value="HEQ88911.1"/>
    <property type="molecule type" value="Genomic_DNA"/>
</dbReference>
<evidence type="ECO:0000313" key="3">
    <source>
        <dbReference type="EMBL" id="HEQ88911.1"/>
    </source>
</evidence>
<dbReference type="PANTHER" id="PTHR42845:SF3">
    <property type="entry name" value="CYTOSOLIC NIFE-HYDROGENASE, DELTA SUBUNIT"/>
    <property type="match status" value="1"/>
</dbReference>
<keyword evidence="1" id="KW-0560">Oxidoreductase</keyword>
<accession>A0A062XSW9</accession>